<keyword evidence="1" id="KW-0472">Membrane</keyword>
<evidence type="ECO:0000256" key="1">
    <source>
        <dbReference type="SAM" id="Phobius"/>
    </source>
</evidence>
<dbReference type="AlphaFoldDB" id="A0A7S1PGM9"/>
<dbReference type="InterPro" id="IPR001480">
    <property type="entry name" value="Bulb-type_lectin_dom"/>
</dbReference>
<dbReference type="PROSITE" id="PS50927">
    <property type="entry name" value="BULB_LECTIN"/>
    <property type="match status" value="1"/>
</dbReference>
<dbReference type="Gene3D" id="2.90.10.10">
    <property type="entry name" value="Bulb-type lectin domain"/>
    <property type="match status" value="1"/>
</dbReference>
<feature type="transmembrane region" description="Helical" evidence="1">
    <location>
        <begin position="176"/>
        <end position="197"/>
    </location>
</feature>
<protein>
    <recommendedName>
        <fullName evidence="2">Bulb-type lectin domain-containing protein</fullName>
    </recommendedName>
</protein>
<sequence length="232" mass="25746">MSISQNGYLSKNSSIRSDNAFYHLCFLEDGNLVLYKRKDAYDNEGTPLFAPGTHGRGEKAAVEADAFRIRDKDDNVVWDSQSSPGKKKDVPEGLNLSLVVTEDGELELKDNGVGTVYWSSDTKGGKKGNELSGVSAPEGEFFLAPYANNPLIMAVCAWFSWGFLGYWTMGQKKKAIAAPVYTAAFYLIFLGWIWWLLAVVDTYLCSKKLQEEGSLEPNHCEVPVIGNLPLWK</sequence>
<evidence type="ECO:0000313" key="3">
    <source>
        <dbReference type="EMBL" id="CAD9079525.1"/>
    </source>
</evidence>
<dbReference type="InterPro" id="IPR036426">
    <property type="entry name" value="Bulb-type_lectin_dom_sf"/>
</dbReference>
<feature type="domain" description="Bulb-type lectin" evidence="2">
    <location>
        <begin position="1"/>
        <end position="156"/>
    </location>
</feature>
<evidence type="ECO:0000259" key="2">
    <source>
        <dbReference type="PROSITE" id="PS50927"/>
    </source>
</evidence>
<name>A0A7S1PGM9_9EUKA</name>
<keyword evidence="1" id="KW-1133">Transmembrane helix</keyword>
<organism evidence="3">
    <name type="scientific">Percolomonas cosmopolitus</name>
    <dbReference type="NCBI Taxonomy" id="63605"/>
    <lineage>
        <taxon>Eukaryota</taxon>
        <taxon>Discoba</taxon>
        <taxon>Heterolobosea</taxon>
        <taxon>Tetramitia</taxon>
        <taxon>Eutetramitia</taxon>
        <taxon>Percolomonadidae</taxon>
        <taxon>Percolomonas</taxon>
    </lineage>
</organism>
<proteinExistence type="predicted"/>
<accession>A0A7S1PGM9</accession>
<feature type="transmembrane region" description="Helical" evidence="1">
    <location>
        <begin position="151"/>
        <end position="169"/>
    </location>
</feature>
<dbReference type="SUPFAM" id="SSF51110">
    <property type="entry name" value="alpha-D-mannose-specific plant lectins"/>
    <property type="match status" value="1"/>
</dbReference>
<keyword evidence="1" id="KW-0812">Transmembrane</keyword>
<dbReference type="EMBL" id="HBGD01003337">
    <property type="protein sequence ID" value="CAD9079525.1"/>
    <property type="molecule type" value="Transcribed_RNA"/>
</dbReference>
<gene>
    <name evidence="3" type="ORF">PCOS0759_LOCUS2759</name>
</gene>
<reference evidence="3" key="1">
    <citation type="submission" date="2021-01" db="EMBL/GenBank/DDBJ databases">
        <authorList>
            <person name="Corre E."/>
            <person name="Pelletier E."/>
            <person name="Niang G."/>
            <person name="Scheremetjew M."/>
            <person name="Finn R."/>
            <person name="Kale V."/>
            <person name="Holt S."/>
            <person name="Cochrane G."/>
            <person name="Meng A."/>
            <person name="Brown T."/>
            <person name="Cohen L."/>
        </authorList>
    </citation>
    <scope>NUCLEOTIDE SEQUENCE</scope>
    <source>
        <strain evidence="3">WS</strain>
    </source>
</reference>